<reference evidence="4" key="1">
    <citation type="journal article" date="2019" name="Int. J. Syst. Evol. Microbiol.">
        <title>The Global Catalogue of Microorganisms (GCM) 10K type strain sequencing project: providing services to taxonomists for standard genome sequencing and annotation.</title>
        <authorList>
            <consortium name="The Broad Institute Genomics Platform"/>
            <consortium name="The Broad Institute Genome Sequencing Center for Infectious Disease"/>
            <person name="Wu L."/>
            <person name="Ma J."/>
        </authorList>
    </citation>
    <scope>NUCLEOTIDE SEQUENCE [LARGE SCALE GENOMIC DNA]</scope>
    <source>
        <strain evidence="4">JCM 17841</strain>
    </source>
</reference>
<evidence type="ECO:0000313" key="4">
    <source>
        <dbReference type="Proteomes" id="UP001501243"/>
    </source>
</evidence>
<evidence type="ECO:0000259" key="2">
    <source>
        <dbReference type="Pfam" id="PF09835"/>
    </source>
</evidence>
<proteinExistence type="predicted"/>
<organism evidence="3 4">
    <name type="scientific">Hymenobacter ginsengisoli</name>
    <dbReference type="NCBI Taxonomy" id="1051626"/>
    <lineage>
        <taxon>Bacteria</taxon>
        <taxon>Pseudomonadati</taxon>
        <taxon>Bacteroidota</taxon>
        <taxon>Cytophagia</taxon>
        <taxon>Cytophagales</taxon>
        <taxon>Hymenobacteraceae</taxon>
        <taxon>Hymenobacter</taxon>
    </lineage>
</organism>
<dbReference type="InterPro" id="IPR018639">
    <property type="entry name" value="DUF2062"/>
</dbReference>
<dbReference type="Pfam" id="PF09835">
    <property type="entry name" value="DUF2062"/>
    <property type="match status" value="1"/>
</dbReference>
<keyword evidence="1" id="KW-0812">Transmembrane</keyword>
<feature type="domain" description="DUF2062" evidence="2">
    <location>
        <begin position="30"/>
        <end position="174"/>
    </location>
</feature>
<comment type="caution">
    <text evidence="3">The sequence shown here is derived from an EMBL/GenBank/DDBJ whole genome shotgun (WGS) entry which is preliminary data.</text>
</comment>
<dbReference type="Proteomes" id="UP001501243">
    <property type="component" value="Unassembled WGS sequence"/>
</dbReference>
<sequence>MTITSISATGVRALPEPPPRTWIQRRLVDPFLSLLKAGLAPGRLALTAGLGVAFGLAPTFGITTLVSTAVALRLKLNVAAMQLVCHVLSPLQLILLLPFLRWGATLLGQGREVAHLSMAQIKHMVKSDGWGHVLHLLWRAELGALMIWAVASVPVVLGLYVGLRPLFRKFIKRQEEEEVVVVT</sequence>
<accession>A0ABP8Q5P4</accession>
<keyword evidence="1" id="KW-1133">Transmembrane helix</keyword>
<dbReference type="RefSeq" id="WP_208133451.1">
    <property type="nucleotide sequence ID" value="NZ_BAABGQ010000005.1"/>
</dbReference>
<dbReference type="PANTHER" id="PTHR35102">
    <property type="entry name" value="E3 UBIQUITIN-PROTEIN LIGASE"/>
    <property type="match status" value="1"/>
</dbReference>
<evidence type="ECO:0000313" key="3">
    <source>
        <dbReference type="EMBL" id="GAA4497937.1"/>
    </source>
</evidence>
<protein>
    <recommendedName>
        <fullName evidence="2">DUF2062 domain-containing protein</fullName>
    </recommendedName>
</protein>
<keyword evidence="4" id="KW-1185">Reference proteome</keyword>
<evidence type="ECO:0000256" key="1">
    <source>
        <dbReference type="SAM" id="Phobius"/>
    </source>
</evidence>
<dbReference type="EMBL" id="BAABGQ010000005">
    <property type="protein sequence ID" value="GAA4497937.1"/>
    <property type="molecule type" value="Genomic_DNA"/>
</dbReference>
<feature type="transmembrane region" description="Helical" evidence="1">
    <location>
        <begin position="142"/>
        <end position="163"/>
    </location>
</feature>
<gene>
    <name evidence="3" type="ORF">GCM10023172_13790</name>
</gene>
<feature type="transmembrane region" description="Helical" evidence="1">
    <location>
        <begin position="44"/>
        <end position="66"/>
    </location>
</feature>
<dbReference type="PANTHER" id="PTHR35102:SF1">
    <property type="entry name" value="E3 UBIQUITIN-PROTEIN LIGASE"/>
    <property type="match status" value="1"/>
</dbReference>
<name>A0ABP8Q5P4_9BACT</name>
<feature type="transmembrane region" description="Helical" evidence="1">
    <location>
        <begin position="78"/>
        <end position="100"/>
    </location>
</feature>
<keyword evidence="1" id="KW-0472">Membrane</keyword>